<accession>A0A1Y3L5K5</accession>
<keyword evidence="6" id="KW-0865">Zymogen</keyword>
<comment type="cofactor">
    <cofactor evidence="1">
        <name>pyruvate</name>
        <dbReference type="ChEBI" id="CHEBI:15361"/>
    </cofactor>
</comment>
<dbReference type="GO" id="GO:0005829">
    <property type="term" value="C:cytosol"/>
    <property type="evidence" value="ECO:0007669"/>
    <property type="project" value="TreeGrafter"/>
</dbReference>
<comment type="caution">
    <text evidence="10">The sequence shown here is derived from an EMBL/GenBank/DDBJ whole genome shotgun (WGS) entry which is preliminary data.</text>
</comment>
<keyword evidence="7" id="KW-0456">Lyase</keyword>
<evidence type="ECO:0000256" key="9">
    <source>
        <dbReference type="ARBA" id="ARBA00023317"/>
    </source>
</evidence>
<organism evidence="10 11">
    <name type="scientific">Pseudomonas putida</name>
    <name type="common">Arthrobacter siderocapsulatus</name>
    <dbReference type="NCBI Taxonomy" id="303"/>
    <lineage>
        <taxon>Bacteria</taxon>
        <taxon>Pseudomonadati</taxon>
        <taxon>Pseudomonadota</taxon>
        <taxon>Gammaproteobacteria</taxon>
        <taxon>Pseudomonadales</taxon>
        <taxon>Pseudomonadaceae</taxon>
        <taxon>Pseudomonas</taxon>
    </lineage>
</organism>
<gene>
    <name evidence="10" type="ORF">B8W72_15555</name>
</gene>
<dbReference type="Gene3D" id="3.60.90.10">
    <property type="entry name" value="S-adenosylmethionine decarboxylase"/>
    <property type="match status" value="1"/>
</dbReference>
<dbReference type="InterPro" id="IPR017716">
    <property type="entry name" value="S-AdoMet_deCOase_pro-enz"/>
</dbReference>
<sequence length="129" mass="14203">MNDRGYHTIWDITGASARLLSNEKVLHHFFLTALQTSGFTVISDMIHKFSSGGEGVTGIFLLSESHLSYHTYPERGYISIDVYTCGKNNHSINDGISAFFGADVQVNRRTLLRGSRVTGLSGVTYATAR</sequence>
<keyword evidence="8" id="KW-0704">Schiff base</keyword>
<evidence type="ECO:0000256" key="2">
    <source>
        <dbReference type="ARBA" id="ARBA00022793"/>
    </source>
</evidence>
<evidence type="ECO:0000256" key="3">
    <source>
        <dbReference type="ARBA" id="ARBA00022813"/>
    </source>
</evidence>
<dbReference type="GO" id="GO:0008295">
    <property type="term" value="P:spermidine biosynthetic process"/>
    <property type="evidence" value="ECO:0007669"/>
    <property type="project" value="UniProtKB-KW"/>
</dbReference>
<dbReference type="InterPro" id="IPR016067">
    <property type="entry name" value="S-AdoMet_deCO2ase_core"/>
</dbReference>
<protein>
    <submittedName>
        <fullName evidence="10">Adenosylmethionine decarboxylase</fullName>
    </submittedName>
</protein>
<keyword evidence="9" id="KW-0670">Pyruvate</keyword>
<dbReference type="InterPro" id="IPR003826">
    <property type="entry name" value="AdoMetDC_fam_prok"/>
</dbReference>
<dbReference type="RefSeq" id="WP_086976654.1">
    <property type="nucleotide sequence ID" value="NZ_NFSB01000078.1"/>
</dbReference>
<keyword evidence="2" id="KW-0210">Decarboxylase</keyword>
<dbReference type="EMBL" id="NFSB01000078">
    <property type="protein sequence ID" value="OUM31400.1"/>
    <property type="molecule type" value="Genomic_DNA"/>
</dbReference>
<evidence type="ECO:0000256" key="8">
    <source>
        <dbReference type="ARBA" id="ARBA00023270"/>
    </source>
</evidence>
<evidence type="ECO:0000313" key="11">
    <source>
        <dbReference type="Proteomes" id="UP000196082"/>
    </source>
</evidence>
<dbReference type="Pfam" id="PF02675">
    <property type="entry name" value="AdoMet_dc"/>
    <property type="match status" value="1"/>
</dbReference>
<evidence type="ECO:0000256" key="4">
    <source>
        <dbReference type="ARBA" id="ARBA00023066"/>
    </source>
</evidence>
<dbReference type="GO" id="GO:0004014">
    <property type="term" value="F:adenosylmethionine decarboxylase activity"/>
    <property type="evidence" value="ECO:0007669"/>
    <property type="project" value="InterPro"/>
</dbReference>
<dbReference type="Proteomes" id="UP000196082">
    <property type="component" value="Unassembled WGS sequence"/>
</dbReference>
<name>A0A1Y3L5K5_PSEPU</name>
<keyword evidence="4" id="KW-0745">Spermidine biosynthesis</keyword>
<evidence type="ECO:0000313" key="10">
    <source>
        <dbReference type="EMBL" id="OUM31400.1"/>
    </source>
</evidence>
<proteinExistence type="predicted"/>
<dbReference type="PANTHER" id="PTHR33866">
    <property type="entry name" value="S-ADENOSYLMETHIONINE DECARBOXYLASE PROENZYME"/>
    <property type="match status" value="1"/>
</dbReference>
<keyword evidence="3" id="KW-0068">Autocatalytic cleavage</keyword>
<dbReference type="NCBIfam" id="TIGR03330">
    <property type="entry name" value="SAM_DCase_Bsu"/>
    <property type="match status" value="1"/>
</dbReference>
<evidence type="ECO:0000256" key="7">
    <source>
        <dbReference type="ARBA" id="ARBA00023239"/>
    </source>
</evidence>
<evidence type="ECO:0000256" key="6">
    <source>
        <dbReference type="ARBA" id="ARBA00023145"/>
    </source>
</evidence>
<evidence type="ECO:0000256" key="1">
    <source>
        <dbReference type="ARBA" id="ARBA00001928"/>
    </source>
</evidence>
<keyword evidence="5" id="KW-0620">Polyamine biosynthesis</keyword>
<reference evidence="10 11" key="1">
    <citation type="submission" date="2017-05" db="EMBL/GenBank/DDBJ databases">
        <title>Whole genome sequence of Pseudomonas putida isolate 1312 commercialized as a biostimulant.</title>
        <authorList>
            <person name="Crovadore J."/>
            <person name="Blanc P."/>
            <person name="Chablais R."/>
            <person name="Cochard B."/>
            <person name="Grizard D."/>
            <person name="Lefort F."/>
        </authorList>
    </citation>
    <scope>NUCLEOTIDE SEQUENCE [LARGE SCALE GENOMIC DNA]</scope>
    <source>
        <strain evidence="10 11">1312</strain>
    </source>
</reference>
<evidence type="ECO:0000256" key="5">
    <source>
        <dbReference type="ARBA" id="ARBA00023115"/>
    </source>
</evidence>
<dbReference type="SUPFAM" id="SSF56276">
    <property type="entry name" value="S-adenosylmethionine decarboxylase"/>
    <property type="match status" value="1"/>
</dbReference>
<dbReference type="PANTHER" id="PTHR33866:SF2">
    <property type="entry name" value="S-ADENOSYLMETHIONINE DECARBOXYLASE PROENZYME"/>
    <property type="match status" value="1"/>
</dbReference>
<dbReference type="AlphaFoldDB" id="A0A1Y3L5K5"/>